<organism evidence="5 6">
    <name type="scientific">Hibiscus trionum</name>
    <name type="common">Flower of an hour</name>
    <dbReference type="NCBI Taxonomy" id="183268"/>
    <lineage>
        <taxon>Eukaryota</taxon>
        <taxon>Viridiplantae</taxon>
        <taxon>Streptophyta</taxon>
        <taxon>Embryophyta</taxon>
        <taxon>Tracheophyta</taxon>
        <taxon>Spermatophyta</taxon>
        <taxon>Magnoliopsida</taxon>
        <taxon>eudicotyledons</taxon>
        <taxon>Gunneridae</taxon>
        <taxon>Pentapetalae</taxon>
        <taxon>rosids</taxon>
        <taxon>malvids</taxon>
        <taxon>Malvales</taxon>
        <taxon>Malvaceae</taxon>
        <taxon>Malvoideae</taxon>
        <taxon>Hibiscus</taxon>
    </lineage>
</organism>
<evidence type="ECO:0000256" key="2">
    <source>
        <dbReference type="ARBA" id="ARBA00023242"/>
    </source>
</evidence>
<accession>A0A9W7MKJ2</accession>
<dbReference type="PANTHER" id="PTHR15074">
    <property type="entry name" value="METHYL-CPG-BINDING PROTEIN"/>
    <property type="match status" value="1"/>
</dbReference>
<dbReference type="SUPFAM" id="SSF48150">
    <property type="entry name" value="DNA-glycosylase"/>
    <property type="match status" value="1"/>
</dbReference>
<feature type="region of interest" description="Disordered" evidence="3">
    <location>
        <begin position="251"/>
        <end position="289"/>
    </location>
</feature>
<feature type="compositionally biased region" description="Basic and acidic residues" evidence="3">
    <location>
        <begin position="271"/>
        <end position="282"/>
    </location>
</feature>
<feature type="domain" description="HhH-GPD" evidence="4">
    <location>
        <begin position="311"/>
        <end position="412"/>
    </location>
</feature>
<evidence type="ECO:0000313" key="5">
    <source>
        <dbReference type="EMBL" id="GMJ03972.1"/>
    </source>
</evidence>
<comment type="subcellular location">
    <subcellularLocation>
        <location evidence="1">Nucleus</location>
    </subcellularLocation>
</comment>
<feature type="compositionally biased region" description="Basic and acidic residues" evidence="3">
    <location>
        <begin position="162"/>
        <end position="176"/>
    </location>
</feature>
<feature type="compositionally biased region" description="Basic and acidic residues" evidence="3">
    <location>
        <begin position="142"/>
        <end position="153"/>
    </location>
</feature>
<dbReference type="FunFam" id="1.10.340.30:FF:000007">
    <property type="entry name" value="Methyl-CpG-binding domain protein 4"/>
    <property type="match status" value="1"/>
</dbReference>
<name>A0A9W7MKJ2_HIBTR</name>
<dbReference type="GO" id="GO:0006284">
    <property type="term" value="P:base-excision repair"/>
    <property type="evidence" value="ECO:0007669"/>
    <property type="project" value="InterPro"/>
</dbReference>
<comment type="caution">
    <text evidence="5">The sequence shown here is derived from an EMBL/GenBank/DDBJ whole genome shotgun (WGS) entry which is preliminary data.</text>
</comment>
<gene>
    <name evidence="5" type="ORF">HRI_004066400</name>
</gene>
<feature type="compositionally biased region" description="Basic and acidic residues" evidence="3">
    <location>
        <begin position="252"/>
        <end position="264"/>
    </location>
</feature>
<dbReference type="Pfam" id="PF00730">
    <property type="entry name" value="HhH-GPD"/>
    <property type="match status" value="1"/>
</dbReference>
<dbReference type="InterPro" id="IPR003265">
    <property type="entry name" value="HhH-GPD_domain"/>
</dbReference>
<evidence type="ECO:0000313" key="6">
    <source>
        <dbReference type="Proteomes" id="UP001165190"/>
    </source>
</evidence>
<keyword evidence="6" id="KW-1185">Reference proteome</keyword>
<reference evidence="5" key="1">
    <citation type="submission" date="2023-05" db="EMBL/GenBank/DDBJ databases">
        <title>Genome and transcriptome analyses reveal genes involved in the formation of fine ridges on petal epidermal cells in Hibiscus trionum.</title>
        <authorList>
            <person name="Koshimizu S."/>
            <person name="Masuda S."/>
            <person name="Ishii T."/>
            <person name="Shirasu K."/>
            <person name="Hoshino A."/>
            <person name="Arita M."/>
        </authorList>
    </citation>
    <scope>NUCLEOTIDE SEQUENCE</scope>
    <source>
        <strain evidence="5">Hamamatsu line</strain>
    </source>
</reference>
<keyword evidence="2" id="KW-0539">Nucleus</keyword>
<feature type="region of interest" description="Disordered" evidence="3">
    <location>
        <begin position="110"/>
        <end position="235"/>
    </location>
</feature>
<evidence type="ECO:0000256" key="1">
    <source>
        <dbReference type="ARBA" id="ARBA00004123"/>
    </source>
</evidence>
<proteinExistence type="predicted"/>
<dbReference type="OrthoDB" id="10265068at2759"/>
<dbReference type="InterPro" id="IPR011257">
    <property type="entry name" value="DNA_glycosylase"/>
</dbReference>
<dbReference type="AlphaFoldDB" id="A0A9W7MKJ2"/>
<dbReference type="Proteomes" id="UP001165190">
    <property type="component" value="Unassembled WGS sequence"/>
</dbReference>
<evidence type="ECO:0000259" key="4">
    <source>
        <dbReference type="Pfam" id="PF00730"/>
    </source>
</evidence>
<evidence type="ECO:0000256" key="3">
    <source>
        <dbReference type="SAM" id="MobiDB-lite"/>
    </source>
</evidence>
<dbReference type="InterPro" id="IPR045138">
    <property type="entry name" value="MeCP2/MBD4"/>
</dbReference>
<sequence length="426" mass="48697">MKARIGADGCLNNEMDAKGKETRNLDHVLSQFAYKGGHGEEKVLNKSETVRKKNGKRRIDDVQVRKVSPYFQASGEKHNSLTGKCRGQCNLISQVLYKGCNKEKLLKEGENVSKQSGKKRKAEEKLLKEGENVSKQSGKKRKAEEKLLKEGENVSKQNGTKRKAEETLLKEGENVRKQNGKKRRAEEKLSKEGESVSQQIGKKRRGNVQVRKVSPYFQSSKEKQGGTGRNHKTKSRVLKQSPYFQKSNETVDGLRKPRNTDRVKPFLSSSQKRDEAYQRKTVDNTWIPPRSEAPLLQEDHAHDPWRVLVICMLLNRTTGNQTRKVLSDFFTLCPDAKTATEVSTEEIEKAIKTLGIQKKRAEMIQRMSQEYLWKEWTYVTELHGVGKYAADAYAIFCTGKGDRVTPTDHMLNHYWNFLYGPKNTSF</sequence>
<dbReference type="EMBL" id="BSYR01000038">
    <property type="protein sequence ID" value="GMJ03972.1"/>
    <property type="molecule type" value="Genomic_DNA"/>
</dbReference>
<dbReference type="GO" id="GO:0003677">
    <property type="term" value="F:DNA binding"/>
    <property type="evidence" value="ECO:0007669"/>
    <property type="project" value="InterPro"/>
</dbReference>
<feature type="compositionally biased region" description="Basic and acidic residues" evidence="3">
    <location>
        <begin position="121"/>
        <end position="132"/>
    </location>
</feature>
<dbReference type="Gene3D" id="1.10.340.30">
    <property type="entry name" value="Hypothetical protein, domain 2"/>
    <property type="match status" value="1"/>
</dbReference>
<feature type="compositionally biased region" description="Basic and acidic residues" evidence="3">
    <location>
        <begin position="184"/>
        <end position="194"/>
    </location>
</feature>
<dbReference type="GO" id="GO:0003824">
    <property type="term" value="F:catalytic activity"/>
    <property type="evidence" value="ECO:0007669"/>
    <property type="project" value="InterPro"/>
</dbReference>
<protein>
    <recommendedName>
        <fullName evidence="4">HhH-GPD domain-containing protein</fullName>
    </recommendedName>
</protein>
<dbReference type="PANTHER" id="PTHR15074:SF0">
    <property type="entry name" value="METHYL-CPG-BINDING DOMAIN PROTEIN 4-LIKE PROTEIN"/>
    <property type="match status" value="1"/>
</dbReference>
<dbReference type="GO" id="GO:0005634">
    <property type="term" value="C:nucleus"/>
    <property type="evidence" value="ECO:0007669"/>
    <property type="project" value="UniProtKB-SubCell"/>
</dbReference>